<feature type="transmembrane region" description="Helical" evidence="1">
    <location>
        <begin position="63"/>
        <end position="83"/>
    </location>
</feature>
<dbReference type="RefSeq" id="WP_224137503.1">
    <property type="nucleotide sequence ID" value="NZ_JAIQUM010000007.1"/>
</dbReference>
<evidence type="ECO:0000313" key="2">
    <source>
        <dbReference type="EMBL" id="MBZ5749659.1"/>
    </source>
</evidence>
<sequence>MPSKKSFFRSGIIKQDLRQHGWISIVYFICLLFTVPLELLQLASRDYVIYEDYKNYMMINPDVQVLFLFSIPIAAGLLLFRYLQNEAAVDMVHSLPIRRETLYVSHIISGLLLLIIPILLTSCVTFFVTNSIEEFQSILTLSELFSWTGLIILLTCMMFFFTVAVGMMTGMSSAQGILTYIFLFLPIAMVTMVSYNLSFLLFGYSTFFLDEKIEYLSPFFRFIGIMGETKPFSILEITIYTILTICCFFIGLGLYKVRQLEKATDVIAFPFLRPVFKYGVTFCCMIVGGSYFSAAGALNWNWIIFGYVCGAVIGYAVAEMILQKTWRIFQFRVFTGLIVYSAIFIIILFSIKNDFINYENKLPRMEQISEVYFGNKYSMQELSRNDADVYSHSKLYIQDVRNLHEYITQQKDFIESQNGEEMYKEDILISYRLNNGKLMTREYSLPMQLMKGQLKPVMEAEPYKRNLPEFFQLHDKALSINIVANGPVQKNVMITDPNEMKELSEVIEKELLSQSLEDLITPTSSWGYFEFARKQPDQQHQYESYNLEWKKSYDEVTSWLDEHGYLEDARITMKDIVKAEVTKGPKKINKDMYDVDEFFKQGEQFFTITDTKVLEEALQNFTDYPDGHTYHIKFILKDGSEWYGSLPDEHVPNEISDLFR</sequence>
<keyword evidence="1" id="KW-0472">Membrane</keyword>
<feature type="transmembrane region" description="Helical" evidence="1">
    <location>
        <begin position="275"/>
        <end position="294"/>
    </location>
</feature>
<feature type="transmembrane region" description="Helical" evidence="1">
    <location>
        <begin position="21"/>
        <end position="43"/>
    </location>
</feature>
<dbReference type="Proteomes" id="UP001165287">
    <property type="component" value="Unassembled WGS sequence"/>
</dbReference>
<feature type="transmembrane region" description="Helical" evidence="1">
    <location>
        <begin position="144"/>
        <end position="165"/>
    </location>
</feature>
<proteinExistence type="predicted"/>
<dbReference type="PANTHER" id="PTHR39177">
    <property type="entry name" value="ABC TRANSPORTER PERMEASE YTRC-RELATED"/>
    <property type="match status" value="1"/>
</dbReference>
<organism evidence="2 3">
    <name type="scientific">Metabacillus rhizolycopersici</name>
    <dbReference type="NCBI Taxonomy" id="2875709"/>
    <lineage>
        <taxon>Bacteria</taxon>
        <taxon>Bacillati</taxon>
        <taxon>Bacillota</taxon>
        <taxon>Bacilli</taxon>
        <taxon>Bacillales</taxon>
        <taxon>Bacillaceae</taxon>
        <taxon>Metabacillus</taxon>
    </lineage>
</organism>
<feature type="transmembrane region" description="Helical" evidence="1">
    <location>
        <begin position="103"/>
        <end position="132"/>
    </location>
</feature>
<evidence type="ECO:0000256" key="1">
    <source>
        <dbReference type="SAM" id="Phobius"/>
    </source>
</evidence>
<dbReference type="PANTHER" id="PTHR39177:SF1">
    <property type="entry name" value="ABC TRANSPORTER PERMEASE YTRC-RELATED"/>
    <property type="match status" value="1"/>
</dbReference>
<dbReference type="InterPro" id="IPR053046">
    <property type="entry name" value="ABC-5_transporter"/>
</dbReference>
<feature type="transmembrane region" description="Helical" evidence="1">
    <location>
        <begin position="333"/>
        <end position="351"/>
    </location>
</feature>
<feature type="transmembrane region" description="Helical" evidence="1">
    <location>
        <begin position="300"/>
        <end position="321"/>
    </location>
</feature>
<accession>A0ABS7UN55</accession>
<evidence type="ECO:0008006" key="4">
    <source>
        <dbReference type="Google" id="ProtNLM"/>
    </source>
</evidence>
<name>A0ABS7UN55_9BACI</name>
<gene>
    <name evidence="2" type="ORF">K9V48_05230</name>
</gene>
<feature type="transmembrane region" description="Helical" evidence="1">
    <location>
        <begin position="237"/>
        <end position="255"/>
    </location>
</feature>
<keyword evidence="1" id="KW-1133">Transmembrane helix</keyword>
<protein>
    <recommendedName>
        <fullName evidence="4">ABC-2 type transport system permease protein</fullName>
    </recommendedName>
</protein>
<evidence type="ECO:0000313" key="3">
    <source>
        <dbReference type="Proteomes" id="UP001165287"/>
    </source>
</evidence>
<comment type="caution">
    <text evidence="2">The sequence shown here is derived from an EMBL/GenBank/DDBJ whole genome shotgun (WGS) entry which is preliminary data.</text>
</comment>
<keyword evidence="3" id="KW-1185">Reference proteome</keyword>
<keyword evidence="1" id="KW-0812">Transmembrane</keyword>
<reference evidence="2" key="1">
    <citation type="submission" date="2024-05" db="EMBL/GenBank/DDBJ databases">
        <title>Metabacillus sp. nov., isolated from the rhizosphere soil of tomato plants.</title>
        <authorList>
            <person name="Ma R."/>
        </authorList>
    </citation>
    <scope>NUCLEOTIDE SEQUENCE</scope>
    <source>
        <strain evidence="2">DBTR6</strain>
    </source>
</reference>
<feature type="transmembrane region" description="Helical" evidence="1">
    <location>
        <begin position="177"/>
        <end position="202"/>
    </location>
</feature>
<dbReference type="EMBL" id="JAIQUM010000007">
    <property type="protein sequence ID" value="MBZ5749659.1"/>
    <property type="molecule type" value="Genomic_DNA"/>
</dbReference>